<sequence>MRKNNRYRAYRFYGGTKKYYSVQMMCDVLGVPRNIYYHSLQKTESTREPENPAKTQKIIHIHQESKERNGARKYIGYSKAKIRSITKKKYRPYSIVKKVMERKNLLDQDFSTTTINEKWVADIIYIYTVRDGWCYLASVMDLHSKKTIT</sequence>
<dbReference type="Proteomes" id="UP000288024">
    <property type="component" value="Unassembled WGS sequence"/>
</dbReference>
<proteinExistence type="predicted"/>
<evidence type="ECO:0000313" key="1">
    <source>
        <dbReference type="EMBL" id="RVT57217.1"/>
    </source>
</evidence>
<dbReference type="AlphaFoldDB" id="A0A437K433"/>
<comment type="caution">
    <text evidence="1">The sequence shown here is derived from an EMBL/GenBank/DDBJ whole genome shotgun (WGS) entry which is preliminary data.</text>
</comment>
<reference evidence="1 2" key="1">
    <citation type="submission" date="2019-01" db="EMBL/GenBank/DDBJ databases">
        <title>Bacillus sp. M5HDSG1-1, whole genome shotgun sequence.</title>
        <authorList>
            <person name="Tuo L."/>
        </authorList>
    </citation>
    <scope>NUCLEOTIDE SEQUENCE [LARGE SCALE GENOMIC DNA]</scope>
    <source>
        <strain evidence="1 2">M5HDSG1-1</strain>
    </source>
</reference>
<evidence type="ECO:0000313" key="2">
    <source>
        <dbReference type="Proteomes" id="UP000288024"/>
    </source>
</evidence>
<gene>
    <name evidence="1" type="ORF">EM808_25085</name>
</gene>
<keyword evidence="2" id="KW-1185">Reference proteome</keyword>
<dbReference type="EMBL" id="RZTZ01000018">
    <property type="protein sequence ID" value="RVT57217.1"/>
    <property type="molecule type" value="Genomic_DNA"/>
</dbReference>
<dbReference type="InterPro" id="IPR012337">
    <property type="entry name" value="RNaseH-like_sf"/>
</dbReference>
<dbReference type="PANTHER" id="PTHR46889">
    <property type="entry name" value="TRANSPOSASE INSF FOR INSERTION SEQUENCE IS3B-RELATED"/>
    <property type="match status" value="1"/>
</dbReference>
<accession>A0A437K433</accession>
<protein>
    <recommendedName>
        <fullName evidence="3">Transposase</fullName>
    </recommendedName>
</protein>
<organism evidence="1 2">
    <name type="scientific">Niallia taxi</name>
    <dbReference type="NCBI Taxonomy" id="2499688"/>
    <lineage>
        <taxon>Bacteria</taxon>
        <taxon>Bacillati</taxon>
        <taxon>Bacillota</taxon>
        <taxon>Bacilli</taxon>
        <taxon>Bacillales</taxon>
        <taxon>Bacillaceae</taxon>
        <taxon>Niallia</taxon>
    </lineage>
</organism>
<evidence type="ECO:0008006" key="3">
    <source>
        <dbReference type="Google" id="ProtNLM"/>
    </source>
</evidence>
<dbReference type="InterPro" id="IPR050900">
    <property type="entry name" value="Transposase_IS3/IS150/IS904"/>
</dbReference>
<dbReference type="SUPFAM" id="SSF53098">
    <property type="entry name" value="Ribonuclease H-like"/>
    <property type="match status" value="1"/>
</dbReference>
<name>A0A437K433_9BACI</name>